<gene>
    <name evidence="1" type="ORF">AQJ64_16080</name>
</gene>
<organism evidence="1 2">
    <name type="scientific">Streptomyces griseoruber</name>
    <dbReference type="NCBI Taxonomy" id="1943"/>
    <lineage>
        <taxon>Bacteria</taxon>
        <taxon>Bacillati</taxon>
        <taxon>Actinomycetota</taxon>
        <taxon>Actinomycetes</taxon>
        <taxon>Kitasatosporales</taxon>
        <taxon>Streptomycetaceae</taxon>
        <taxon>Streptomyces</taxon>
    </lineage>
</organism>
<proteinExistence type="predicted"/>
<name>A0A101T241_9ACTN</name>
<reference evidence="1 2" key="1">
    <citation type="submission" date="2015-10" db="EMBL/GenBank/DDBJ databases">
        <title>Draft genome sequence of Streptomyces griseoruber DSM 40281, type strain for the species Streptomyces griseoruber.</title>
        <authorList>
            <person name="Ruckert C."/>
            <person name="Winkler A."/>
            <person name="Kalinowski J."/>
            <person name="Kampfer P."/>
            <person name="Glaeser S."/>
        </authorList>
    </citation>
    <scope>NUCLEOTIDE SEQUENCE [LARGE SCALE GENOMIC DNA]</scope>
    <source>
        <strain evidence="1 2">DSM 40281</strain>
    </source>
</reference>
<dbReference type="EMBL" id="LMWW01000018">
    <property type="protein sequence ID" value="KUN84274.1"/>
    <property type="molecule type" value="Genomic_DNA"/>
</dbReference>
<dbReference type="SUPFAM" id="SSF110087">
    <property type="entry name" value="DR1885-like metal-binding protein"/>
    <property type="match status" value="1"/>
</dbReference>
<dbReference type="AlphaFoldDB" id="A0A101T241"/>
<dbReference type="STRING" id="1943.AQJ64_16080"/>
<dbReference type="RefSeq" id="WP_055636288.1">
    <property type="nucleotide sequence ID" value="NZ_JBIRTR010000018.1"/>
</dbReference>
<comment type="caution">
    <text evidence="1">The sequence shown here is derived from an EMBL/GenBank/DDBJ whole genome shotgun (WGS) entry which is preliminary data.</text>
</comment>
<dbReference type="Proteomes" id="UP000052982">
    <property type="component" value="Unassembled WGS sequence"/>
</dbReference>
<dbReference type="InterPro" id="IPR036182">
    <property type="entry name" value="PCuAC_sf"/>
</dbReference>
<evidence type="ECO:0000313" key="2">
    <source>
        <dbReference type="Proteomes" id="UP000052982"/>
    </source>
</evidence>
<evidence type="ECO:0000313" key="1">
    <source>
        <dbReference type="EMBL" id="KUN84274.1"/>
    </source>
</evidence>
<accession>A0A101T241</accession>
<protein>
    <submittedName>
        <fullName evidence="1">Uncharacterized protein</fullName>
    </submittedName>
</protein>
<keyword evidence="2" id="KW-1185">Reference proteome</keyword>
<sequence>MEQKSLMCVAHRKRNPPFGASAGALDLLVGCTATGAAGDPPPRIRATDARVVAAPAGSGSTRVSFAIRNTRPTKDTLLHTGGAVRMAPGGPGVVVLDPPALKASQETSHDLWFQQSGKVAVRATVAEGEARPAR</sequence>